<feature type="signal peptide" evidence="1">
    <location>
        <begin position="1"/>
        <end position="28"/>
    </location>
</feature>
<accession>A0AAE0PCK0</accession>
<dbReference type="EMBL" id="JAUTDP010000008">
    <property type="protein sequence ID" value="KAK3397355.1"/>
    <property type="molecule type" value="Genomic_DNA"/>
</dbReference>
<dbReference type="AlphaFoldDB" id="A0AAE0PCK0"/>
<proteinExistence type="predicted"/>
<reference evidence="2" key="1">
    <citation type="journal article" date="2023" name="Mol. Phylogenet. Evol.">
        <title>Genome-scale phylogeny and comparative genomics of the fungal order Sordariales.</title>
        <authorList>
            <person name="Hensen N."/>
            <person name="Bonometti L."/>
            <person name="Westerberg I."/>
            <person name="Brannstrom I.O."/>
            <person name="Guillou S."/>
            <person name="Cros-Aarteil S."/>
            <person name="Calhoun S."/>
            <person name="Haridas S."/>
            <person name="Kuo A."/>
            <person name="Mondo S."/>
            <person name="Pangilinan J."/>
            <person name="Riley R."/>
            <person name="LaButti K."/>
            <person name="Andreopoulos B."/>
            <person name="Lipzen A."/>
            <person name="Chen C."/>
            <person name="Yan M."/>
            <person name="Daum C."/>
            <person name="Ng V."/>
            <person name="Clum A."/>
            <person name="Steindorff A."/>
            <person name="Ohm R.A."/>
            <person name="Martin F."/>
            <person name="Silar P."/>
            <person name="Natvig D.O."/>
            <person name="Lalanne C."/>
            <person name="Gautier V."/>
            <person name="Ament-Velasquez S.L."/>
            <person name="Kruys A."/>
            <person name="Hutchinson M.I."/>
            <person name="Powell A.J."/>
            <person name="Barry K."/>
            <person name="Miller A.N."/>
            <person name="Grigoriev I.V."/>
            <person name="Debuchy R."/>
            <person name="Gladieux P."/>
            <person name="Hiltunen Thoren M."/>
            <person name="Johannesson H."/>
        </authorList>
    </citation>
    <scope>NUCLEOTIDE SEQUENCE</scope>
    <source>
        <strain evidence="2">FGSC 1904</strain>
    </source>
</reference>
<keyword evidence="3" id="KW-1185">Reference proteome</keyword>
<evidence type="ECO:0000313" key="3">
    <source>
        <dbReference type="Proteomes" id="UP001281003"/>
    </source>
</evidence>
<comment type="caution">
    <text evidence="2">The sequence shown here is derived from an EMBL/GenBank/DDBJ whole genome shotgun (WGS) entry which is preliminary data.</text>
</comment>
<organism evidence="2 3">
    <name type="scientific">Sordaria brevicollis</name>
    <dbReference type="NCBI Taxonomy" id="83679"/>
    <lineage>
        <taxon>Eukaryota</taxon>
        <taxon>Fungi</taxon>
        <taxon>Dikarya</taxon>
        <taxon>Ascomycota</taxon>
        <taxon>Pezizomycotina</taxon>
        <taxon>Sordariomycetes</taxon>
        <taxon>Sordariomycetidae</taxon>
        <taxon>Sordariales</taxon>
        <taxon>Sordariaceae</taxon>
        <taxon>Sordaria</taxon>
    </lineage>
</organism>
<reference evidence="2" key="2">
    <citation type="submission" date="2023-07" db="EMBL/GenBank/DDBJ databases">
        <authorList>
            <consortium name="Lawrence Berkeley National Laboratory"/>
            <person name="Haridas S."/>
            <person name="Hensen N."/>
            <person name="Bonometti L."/>
            <person name="Westerberg I."/>
            <person name="Brannstrom I.O."/>
            <person name="Guillou S."/>
            <person name="Cros-Aarteil S."/>
            <person name="Calhoun S."/>
            <person name="Kuo A."/>
            <person name="Mondo S."/>
            <person name="Pangilinan J."/>
            <person name="Riley R."/>
            <person name="LaButti K."/>
            <person name="Andreopoulos B."/>
            <person name="Lipzen A."/>
            <person name="Chen C."/>
            <person name="Yanf M."/>
            <person name="Daum C."/>
            <person name="Ng V."/>
            <person name="Clum A."/>
            <person name="Steindorff A."/>
            <person name="Ohm R."/>
            <person name="Martin F."/>
            <person name="Silar P."/>
            <person name="Natvig D."/>
            <person name="Lalanne C."/>
            <person name="Gautier V."/>
            <person name="Ament-velasquez S.L."/>
            <person name="Kruys A."/>
            <person name="Hutchinson M.I."/>
            <person name="Powell A.J."/>
            <person name="Barry K."/>
            <person name="Miller A.N."/>
            <person name="Grigoriev I.V."/>
            <person name="Debuchy R."/>
            <person name="Gladieux P."/>
            <person name="Thoren M.H."/>
            <person name="Johannesson H."/>
        </authorList>
    </citation>
    <scope>NUCLEOTIDE SEQUENCE</scope>
    <source>
        <strain evidence="2">FGSC 1904</strain>
    </source>
</reference>
<evidence type="ECO:0000256" key="1">
    <source>
        <dbReference type="SAM" id="SignalP"/>
    </source>
</evidence>
<name>A0AAE0PCK0_SORBR</name>
<gene>
    <name evidence="2" type="ORF">B0T20DRAFT_255774</name>
</gene>
<feature type="chain" id="PRO_5042013051" description="Secreted protein" evidence="1">
    <location>
        <begin position="29"/>
        <end position="100"/>
    </location>
</feature>
<evidence type="ECO:0008006" key="4">
    <source>
        <dbReference type="Google" id="ProtNLM"/>
    </source>
</evidence>
<protein>
    <recommendedName>
        <fullName evidence="4">Secreted protein</fullName>
    </recommendedName>
</protein>
<evidence type="ECO:0000313" key="2">
    <source>
        <dbReference type="EMBL" id="KAK3397355.1"/>
    </source>
</evidence>
<keyword evidence="1" id="KW-0732">Signal</keyword>
<sequence>MAKKDLCLQYTCQILCLLLVMLPSVGDATPVSHIHCSRIRTPTSDFSPRSKCCCFWMFSVCRRRRRRRRRCCCCFILLYLPDRRQRQQETTPRPVDVTDG</sequence>
<dbReference type="Proteomes" id="UP001281003">
    <property type="component" value="Unassembled WGS sequence"/>
</dbReference>